<accession>A0A381W7Z0</accession>
<feature type="domain" description="PPIase FKBP-type" evidence="7">
    <location>
        <begin position="167"/>
        <end position="260"/>
    </location>
</feature>
<evidence type="ECO:0000256" key="3">
    <source>
        <dbReference type="ARBA" id="ARBA00013194"/>
    </source>
</evidence>
<dbReference type="Gene3D" id="3.30.70.1050">
    <property type="entry name" value="Trigger factor ribosome-binding domain"/>
    <property type="match status" value="1"/>
</dbReference>
<dbReference type="NCBIfam" id="TIGR00115">
    <property type="entry name" value="tig"/>
    <property type="match status" value="1"/>
</dbReference>
<dbReference type="GO" id="GO:0015031">
    <property type="term" value="P:protein transport"/>
    <property type="evidence" value="ECO:0007669"/>
    <property type="project" value="InterPro"/>
</dbReference>
<dbReference type="GO" id="GO:0043335">
    <property type="term" value="P:protein unfolding"/>
    <property type="evidence" value="ECO:0007669"/>
    <property type="project" value="TreeGrafter"/>
</dbReference>
<dbReference type="PANTHER" id="PTHR30560:SF3">
    <property type="entry name" value="TRIGGER FACTOR-LIKE PROTEIN TIG, CHLOROPLASTIC"/>
    <property type="match status" value="1"/>
</dbReference>
<dbReference type="InterPro" id="IPR037041">
    <property type="entry name" value="Trigger_fac_C_sf"/>
</dbReference>
<evidence type="ECO:0000256" key="6">
    <source>
        <dbReference type="ARBA" id="ARBA00023235"/>
    </source>
</evidence>
<dbReference type="InterPro" id="IPR046357">
    <property type="entry name" value="PPIase_dom_sf"/>
</dbReference>
<dbReference type="PANTHER" id="PTHR30560">
    <property type="entry name" value="TRIGGER FACTOR CHAPERONE AND PEPTIDYL-PROLYL CIS/TRANS ISOMERASE"/>
    <property type="match status" value="1"/>
</dbReference>
<dbReference type="Pfam" id="PF05698">
    <property type="entry name" value="Trigger_C"/>
    <property type="match status" value="1"/>
</dbReference>
<dbReference type="HAMAP" id="MF_00303">
    <property type="entry name" value="Trigger_factor_Tig"/>
    <property type="match status" value="1"/>
</dbReference>
<dbReference type="EC" id="5.2.1.8" evidence="3"/>
<gene>
    <name evidence="8" type="ORF">METZ01_LOCUS100887</name>
</gene>
<dbReference type="InterPro" id="IPR005215">
    <property type="entry name" value="Trig_fac"/>
</dbReference>
<evidence type="ECO:0000256" key="5">
    <source>
        <dbReference type="ARBA" id="ARBA00023186"/>
    </source>
</evidence>
<dbReference type="Pfam" id="PF05697">
    <property type="entry name" value="Trigger_N"/>
    <property type="match status" value="1"/>
</dbReference>
<dbReference type="GO" id="GO:0003755">
    <property type="term" value="F:peptidyl-prolyl cis-trans isomerase activity"/>
    <property type="evidence" value="ECO:0007669"/>
    <property type="project" value="UniProtKB-KW"/>
</dbReference>
<dbReference type="GO" id="GO:0051083">
    <property type="term" value="P:'de novo' cotranslational protein folding"/>
    <property type="evidence" value="ECO:0007669"/>
    <property type="project" value="TreeGrafter"/>
</dbReference>
<dbReference type="AlphaFoldDB" id="A0A381W7Z0"/>
<sequence length="451" mass="52744">MMEYDVEELEELKRKLNITIPEEEVSKRVNDAYKQLNREMKMPGFRPGKIPQKVLEKQVPMQSFGQMFQDLMQEYYEEALHKTGLRPTGQPEIDHAGLQDIKKNEPLKFSVILDIKPEIKIKKYKGLKFKKKEAVVTDEEIEETLGKVLSRHGSLEDMPSDYVAAKWDILKIDFQGFFADQPMENEKADDFELRIGEKKMLDGFEEQLIGHKAGEEFEIKVILPPNWNNKTRRISFPIPGANEEQEDDRATFKIKLKEIKKLSLPELTIEIAKREGFDSIDELRRGIKVDLQSHKDQQEELKVKEDIFNILVKESDVMPPESIIERELKFMIEGMKFQIAQSGMKIEDSGFEPEKAEKEWREKAIFNTKGYMALESIAQVENIHITQQDMEAEYELLAEQTKQKVEDIQKRLMSNPDSLNQTTTKLLGQKTMNFIYSNCEFEYYKEEPKKD</sequence>
<dbReference type="PROSITE" id="PS50059">
    <property type="entry name" value="FKBP_PPIASE"/>
    <property type="match status" value="1"/>
</dbReference>
<comment type="catalytic activity">
    <reaction evidence="1">
        <text>[protein]-peptidylproline (omega=180) = [protein]-peptidylproline (omega=0)</text>
        <dbReference type="Rhea" id="RHEA:16237"/>
        <dbReference type="Rhea" id="RHEA-COMP:10747"/>
        <dbReference type="Rhea" id="RHEA-COMP:10748"/>
        <dbReference type="ChEBI" id="CHEBI:83833"/>
        <dbReference type="ChEBI" id="CHEBI:83834"/>
        <dbReference type="EC" id="5.2.1.8"/>
    </reaction>
</comment>
<dbReference type="GO" id="GO:0044183">
    <property type="term" value="F:protein folding chaperone"/>
    <property type="evidence" value="ECO:0007669"/>
    <property type="project" value="TreeGrafter"/>
</dbReference>
<keyword evidence="4" id="KW-0697">Rotamase</keyword>
<organism evidence="8">
    <name type="scientific">marine metagenome</name>
    <dbReference type="NCBI Taxonomy" id="408172"/>
    <lineage>
        <taxon>unclassified sequences</taxon>
        <taxon>metagenomes</taxon>
        <taxon>ecological metagenomes</taxon>
    </lineage>
</organism>
<protein>
    <recommendedName>
        <fullName evidence="3">peptidylprolyl isomerase</fullName>
        <ecNumber evidence="3">5.2.1.8</ecNumber>
    </recommendedName>
</protein>
<dbReference type="SUPFAM" id="SSF109998">
    <property type="entry name" value="Triger factor/SurA peptide-binding domain-like"/>
    <property type="match status" value="1"/>
</dbReference>
<evidence type="ECO:0000256" key="2">
    <source>
        <dbReference type="ARBA" id="ARBA00005464"/>
    </source>
</evidence>
<dbReference type="Gene3D" id="3.10.50.40">
    <property type="match status" value="1"/>
</dbReference>
<evidence type="ECO:0000259" key="7">
    <source>
        <dbReference type="PROSITE" id="PS50059"/>
    </source>
</evidence>
<dbReference type="InterPro" id="IPR008880">
    <property type="entry name" value="Trigger_fac_C"/>
</dbReference>
<dbReference type="EMBL" id="UINC01010831">
    <property type="protein sequence ID" value="SVA48033.1"/>
    <property type="molecule type" value="Genomic_DNA"/>
</dbReference>
<dbReference type="GO" id="GO:0043022">
    <property type="term" value="F:ribosome binding"/>
    <property type="evidence" value="ECO:0007669"/>
    <property type="project" value="TreeGrafter"/>
</dbReference>
<keyword evidence="6" id="KW-0413">Isomerase</keyword>
<dbReference type="Gene3D" id="1.10.3120.10">
    <property type="entry name" value="Trigger factor, C-terminal domain"/>
    <property type="match status" value="1"/>
</dbReference>
<dbReference type="InterPro" id="IPR001179">
    <property type="entry name" value="PPIase_FKBP_dom"/>
</dbReference>
<evidence type="ECO:0000313" key="8">
    <source>
        <dbReference type="EMBL" id="SVA48033.1"/>
    </source>
</evidence>
<keyword evidence="5" id="KW-0143">Chaperone</keyword>
<dbReference type="SUPFAM" id="SSF102735">
    <property type="entry name" value="Trigger factor ribosome-binding domain"/>
    <property type="match status" value="1"/>
</dbReference>
<dbReference type="PIRSF" id="PIRSF003095">
    <property type="entry name" value="Trigger_factor"/>
    <property type="match status" value="1"/>
</dbReference>
<dbReference type="InterPro" id="IPR027304">
    <property type="entry name" value="Trigger_fact/SurA_dom_sf"/>
</dbReference>
<dbReference type="Pfam" id="PF00254">
    <property type="entry name" value="FKBP_C"/>
    <property type="match status" value="1"/>
</dbReference>
<reference evidence="8" key="1">
    <citation type="submission" date="2018-05" db="EMBL/GenBank/DDBJ databases">
        <authorList>
            <person name="Lanie J.A."/>
            <person name="Ng W.-L."/>
            <person name="Kazmierczak K.M."/>
            <person name="Andrzejewski T.M."/>
            <person name="Davidsen T.M."/>
            <person name="Wayne K.J."/>
            <person name="Tettelin H."/>
            <person name="Glass J.I."/>
            <person name="Rusch D."/>
            <person name="Podicherti R."/>
            <person name="Tsui H.-C.T."/>
            <person name="Winkler M.E."/>
        </authorList>
    </citation>
    <scope>NUCLEOTIDE SEQUENCE</scope>
</reference>
<dbReference type="SUPFAM" id="SSF54534">
    <property type="entry name" value="FKBP-like"/>
    <property type="match status" value="1"/>
</dbReference>
<comment type="similarity">
    <text evidence="2">Belongs to the FKBP-type PPIase family. Tig subfamily.</text>
</comment>
<dbReference type="InterPro" id="IPR008881">
    <property type="entry name" value="Trigger_fac_ribosome-bd_bac"/>
</dbReference>
<evidence type="ECO:0000256" key="1">
    <source>
        <dbReference type="ARBA" id="ARBA00000971"/>
    </source>
</evidence>
<proteinExistence type="inferred from homology"/>
<evidence type="ECO:0000256" key="4">
    <source>
        <dbReference type="ARBA" id="ARBA00023110"/>
    </source>
</evidence>
<dbReference type="InterPro" id="IPR036611">
    <property type="entry name" value="Trigger_fac_ribosome-bd_sf"/>
</dbReference>
<name>A0A381W7Z0_9ZZZZ</name>